<gene>
    <name evidence="1" type="ORF">T459_23836</name>
</gene>
<accession>A0A2G2YTV0</accession>
<dbReference type="OMA" id="GRIWICW"/>
<evidence type="ECO:0000313" key="2">
    <source>
        <dbReference type="Proteomes" id="UP000222542"/>
    </source>
</evidence>
<comment type="caution">
    <text evidence="1">The sequence shown here is derived from an EMBL/GenBank/DDBJ whole genome shotgun (WGS) entry which is preliminary data.</text>
</comment>
<dbReference type="Gene3D" id="3.60.10.10">
    <property type="entry name" value="Endonuclease/exonuclease/phosphatase"/>
    <property type="match status" value="1"/>
</dbReference>
<dbReference type="STRING" id="4072.A0A2G2YTV0"/>
<dbReference type="AlphaFoldDB" id="A0A2G2YTV0"/>
<evidence type="ECO:0000313" key="1">
    <source>
        <dbReference type="EMBL" id="PHT73051.1"/>
    </source>
</evidence>
<dbReference type="PANTHER" id="PTHR35218:SF9">
    <property type="entry name" value="ENDONUCLEASE_EXONUCLEASE_PHOSPHATASE DOMAIN-CONTAINING PROTEIN"/>
    <property type="match status" value="1"/>
</dbReference>
<dbReference type="InterPro" id="IPR036691">
    <property type="entry name" value="Endo/exonu/phosph_ase_sf"/>
</dbReference>
<sequence>MDKMGFWNTRGLNRPDKQRKVMLFLHNSKVSLFVLLETKIKRDKAPKATLNLYEGWSFTTNLSMHLGGRIWVVWKPVVFDVNINMITKQLIHCKVHHKRDSQKISIIFVYGFNDQGLRRSLWESIGRIHSFVQEPWAIMGD</sequence>
<name>A0A2G2YTV0_CAPAN</name>
<keyword evidence="2" id="KW-1185">Reference proteome</keyword>
<reference evidence="1 2" key="2">
    <citation type="journal article" date="2017" name="Genome Biol.">
        <title>New reference genome sequences of hot pepper reveal the massive evolution of plant disease-resistance genes by retroduplication.</title>
        <authorList>
            <person name="Kim S."/>
            <person name="Park J."/>
            <person name="Yeom S.I."/>
            <person name="Kim Y.M."/>
            <person name="Seo E."/>
            <person name="Kim K.T."/>
            <person name="Kim M.S."/>
            <person name="Lee J.M."/>
            <person name="Cheong K."/>
            <person name="Shin H.S."/>
            <person name="Kim S.B."/>
            <person name="Han K."/>
            <person name="Lee J."/>
            <person name="Park M."/>
            <person name="Lee H.A."/>
            <person name="Lee H.Y."/>
            <person name="Lee Y."/>
            <person name="Oh S."/>
            <person name="Lee J.H."/>
            <person name="Choi E."/>
            <person name="Choi E."/>
            <person name="Lee S.E."/>
            <person name="Jeon J."/>
            <person name="Kim H."/>
            <person name="Choi G."/>
            <person name="Song H."/>
            <person name="Lee J."/>
            <person name="Lee S.C."/>
            <person name="Kwon J.K."/>
            <person name="Lee H.Y."/>
            <person name="Koo N."/>
            <person name="Hong Y."/>
            <person name="Kim R.W."/>
            <person name="Kang W.H."/>
            <person name="Huh J.H."/>
            <person name="Kang B.C."/>
            <person name="Yang T.J."/>
            <person name="Lee Y.H."/>
            <person name="Bennetzen J.L."/>
            <person name="Choi D."/>
        </authorList>
    </citation>
    <scope>NUCLEOTIDE SEQUENCE [LARGE SCALE GENOMIC DNA]</scope>
    <source>
        <strain evidence="2">cv. CM334</strain>
    </source>
</reference>
<dbReference type="PANTHER" id="PTHR35218">
    <property type="entry name" value="RNASE H DOMAIN-CONTAINING PROTEIN"/>
    <property type="match status" value="1"/>
</dbReference>
<dbReference type="Gramene" id="PHT73051">
    <property type="protein sequence ID" value="PHT73051"/>
    <property type="gene ID" value="T459_23836"/>
</dbReference>
<organism evidence="1 2">
    <name type="scientific">Capsicum annuum</name>
    <name type="common">Capsicum pepper</name>
    <dbReference type="NCBI Taxonomy" id="4072"/>
    <lineage>
        <taxon>Eukaryota</taxon>
        <taxon>Viridiplantae</taxon>
        <taxon>Streptophyta</taxon>
        <taxon>Embryophyta</taxon>
        <taxon>Tracheophyta</taxon>
        <taxon>Spermatophyta</taxon>
        <taxon>Magnoliopsida</taxon>
        <taxon>eudicotyledons</taxon>
        <taxon>Gunneridae</taxon>
        <taxon>Pentapetalae</taxon>
        <taxon>asterids</taxon>
        <taxon>lamiids</taxon>
        <taxon>Solanales</taxon>
        <taxon>Solanaceae</taxon>
        <taxon>Solanoideae</taxon>
        <taxon>Capsiceae</taxon>
        <taxon>Capsicum</taxon>
    </lineage>
</organism>
<dbReference type="EMBL" id="AYRZ02000009">
    <property type="protein sequence ID" value="PHT73051.1"/>
    <property type="molecule type" value="Genomic_DNA"/>
</dbReference>
<protein>
    <submittedName>
        <fullName evidence="1">Uncharacterized protein</fullName>
    </submittedName>
</protein>
<dbReference type="Proteomes" id="UP000222542">
    <property type="component" value="Unassembled WGS sequence"/>
</dbReference>
<proteinExistence type="predicted"/>
<reference evidence="1 2" key="1">
    <citation type="journal article" date="2014" name="Nat. Genet.">
        <title>Genome sequence of the hot pepper provides insights into the evolution of pungency in Capsicum species.</title>
        <authorList>
            <person name="Kim S."/>
            <person name="Park M."/>
            <person name="Yeom S.I."/>
            <person name="Kim Y.M."/>
            <person name="Lee J.M."/>
            <person name="Lee H.A."/>
            <person name="Seo E."/>
            <person name="Choi J."/>
            <person name="Cheong K."/>
            <person name="Kim K.T."/>
            <person name="Jung K."/>
            <person name="Lee G.W."/>
            <person name="Oh S.K."/>
            <person name="Bae C."/>
            <person name="Kim S.B."/>
            <person name="Lee H.Y."/>
            <person name="Kim S.Y."/>
            <person name="Kim M.S."/>
            <person name="Kang B.C."/>
            <person name="Jo Y.D."/>
            <person name="Yang H.B."/>
            <person name="Jeong H.J."/>
            <person name="Kang W.H."/>
            <person name="Kwon J.K."/>
            <person name="Shin C."/>
            <person name="Lim J.Y."/>
            <person name="Park J.H."/>
            <person name="Huh J.H."/>
            <person name="Kim J.S."/>
            <person name="Kim B.D."/>
            <person name="Cohen O."/>
            <person name="Paran I."/>
            <person name="Suh M.C."/>
            <person name="Lee S.B."/>
            <person name="Kim Y.K."/>
            <person name="Shin Y."/>
            <person name="Noh S.J."/>
            <person name="Park J."/>
            <person name="Seo Y.S."/>
            <person name="Kwon S.Y."/>
            <person name="Kim H.A."/>
            <person name="Park J.M."/>
            <person name="Kim H.J."/>
            <person name="Choi S.B."/>
            <person name="Bosland P.W."/>
            <person name="Reeves G."/>
            <person name="Jo S.H."/>
            <person name="Lee B.W."/>
            <person name="Cho H.T."/>
            <person name="Choi H.S."/>
            <person name="Lee M.S."/>
            <person name="Yu Y."/>
            <person name="Do Choi Y."/>
            <person name="Park B.S."/>
            <person name="van Deynze A."/>
            <person name="Ashrafi H."/>
            <person name="Hill T."/>
            <person name="Kim W.T."/>
            <person name="Pai H.S."/>
            <person name="Ahn H.K."/>
            <person name="Yeam I."/>
            <person name="Giovannoni J.J."/>
            <person name="Rose J.K."/>
            <person name="Sorensen I."/>
            <person name="Lee S.J."/>
            <person name="Kim R.W."/>
            <person name="Choi I.Y."/>
            <person name="Choi B.S."/>
            <person name="Lim J.S."/>
            <person name="Lee Y.H."/>
            <person name="Choi D."/>
        </authorList>
    </citation>
    <scope>NUCLEOTIDE SEQUENCE [LARGE SCALE GENOMIC DNA]</scope>
    <source>
        <strain evidence="2">cv. CM334</strain>
    </source>
</reference>
<dbReference type="SUPFAM" id="SSF56219">
    <property type="entry name" value="DNase I-like"/>
    <property type="match status" value="1"/>
</dbReference>